<organism evidence="4 5">
    <name type="scientific">Metabacillus niabensis</name>
    <dbReference type="NCBI Taxonomy" id="324854"/>
    <lineage>
        <taxon>Bacteria</taxon>
        <taxon>Bacillati</taxon>
        <taxon>Bacillota</taxon>
        <taxon>Bacilli</taxon>
        <taxon>Bacillales</taxon>
        <taxon>Bacillaceae</taxon>
        <taxon>Metabacillus</taxon>
    </lineage>
</organism>
<dbReference type="Gene3D" id="3.40.630.30">
    <property type="match status" value="1"/>
</dbReference>
<proteinExistence type="predicted"/>
<comment type="caution">
    <text evidence="4">The sequence shown here is derived from an EMBL/GenBank/DDBJ whole genome shotgun (WGS) entry which is preliminary data.</text>
</comment>
<keyword evidence="5" id="KW-1185">Reference proteome</keyword>
<dbReference type="SUPFAM" id="SSF55729">
    <property type="entry name" value="Acyl-CoA N-acyltransferases (Nat)"/>
    <property type="match status" value="1"/>
</dbReference>
<dbReference type="CDD" id="cd04301">
    <property type="entry name" value="NAT_SF"/>
    <property type="match status" value="1"/>
</dbReference>
<dbReference type="Pfam" id="PF00583">
    <property type="entry name" value="Acetyltransf_1"/>
    <property type="match status" value="1"/>
</dbReference>
<evidence type="ECO:0000256" key="1">
    <source>
        <dbReference type="ARBA" id="ARBA00022679"/>
    </source>
</evidence>
<name>A0ABT9Z2M0_9BACI</name>
<gene>
    <name evidence="4" type="ORF">J2S02_002841</name>
</gene>
<keyword evidence="1" id="KW-0808">Transferase</keyword>
<dbReference type="InterPro" id="IPR051556">
    <property type="entry name" value="N-term/lysine_N-AcTrnsfr"/>
</dbReference>
<accession>A0ABT9Z2M0</accession>
<dbReference type="Proteomes" id="UP001232245">
    <property type="component" value="Unassembled WGS sequence"/>
</dbReference>
<protein>
    <submittedName>
        <fullName evidence="4">Ribosomal protein S18 acetylase RimI-like enzyme</fullName>
    </submittedName>
</protein>
<evidence type="ECO:0000256" key="2">
    <source>
        <dbReference type="ARBA" id="ARBA00023315"/>
    </source>
</evidence>
<dbReference type="InterPro" id="IPR016181">
    <property type="entry name" value="Acyl_CoA_acyltransferase"/>
</dbReference>
<feature type="domain" description="N-acetyltransferase" evidence="3">
    <location>
        <begin position="3"/>
        <end position="162"/>
    </location>
</feature>
<evidence type="ECO:0000313" key="5">
    <source>
        <dbReference type="Proteomes" id="UP001232245"/>
    </source>
</evidence>
<dbReference type="PANTHER" id="PTHR42919">
    <property type="entry name" value="N-ALPHA-ACETYLTRANSFERASE"/>
    <property type="match status" value="1"/>
</dbReference>
<dbReference type="PANTHER" id="PTHR42919:SF8">
    <property type="entry name" value="N-ALPHA-ACETYLTRANSFERASE 50"/>
    <property type="match status" value="1"/>
</dbReference>
<evidence type="ECO:0000313" key="4">
    <source>
        <dbReference type="EMBL" id="MDQ0226496.1"/>
    </source>
</evidence>
<sequence>MEVIIRQATKEDEAFLWEMLYEAIYVPDGEDKFDKSLLKTSKLANYVENWGRDGDYGLIALNEQNQKIGAVWIRLFNELTRTYGYVDEQTPILSMALLPEYRGIGIGTKLMKEIIALAKEKQFPAISLSVAPENSALSLYEKFGFIKIGIDGTSWDMIAKLEPK</sequence>
<dbReference type="PROSITE" id="PS51186">
    <property type="entry name" value="GNAT"/>
    <property type="match status" value="1"/>
</dbReference>
<dbReference type="RefSeq" id="WP_095300571.1">
    <property type="nucleotide sequence ID" value="NZ_CADEPK010000030.1"/>
</dbReference>
<reference evidence="4 5" key="1">
    <citation type="submission" date="2023-07" db="EMBL/GenBank/DDBJ databases">
        <title>Genomic Encyclopedia of Type Strains, Phase IV (KMG-IV): sequencing the most valuable type-strain genomes for metagenomic binning, comparative biology and taxonomic classification.</title>
        <authorList>
            <person name="Goeker M."/>
        </authorList>
    </citation>
    <scope>NUCLEOTIDE SEQUENCE [LARGE SCALE GENOMIC DNA]</scope>
    <source>
        <strain evidence="4 5">DSM 17723</strain>
    </source>
</reference>
<keyword evidence="2" id="KW-0012">Acyltransferase</keyword>
<dbReference type="InterPro" id="IPR000182">
    <property type="entry name" value="GNAT_dom"/>
</dbReference>
<dbReference type="EMBL" id="JAUSTZ010000005">
    <property type="protein sequence ID" value="MDQ0226496.1"/>
    <property type="molecule type" value="Genomic_DNA"/>
</dbReference>
<evidence type="ECO:0000259" key="3">
    <source>
        <dbReference type="PROSITE" id="PS51186"/>
    </source>
</evidence>